<name>A0ABU3JSE9_9ACTN</name>
<evidence type="ECO:0000313" key="2">
    <source>
        <dbReference type="Proteomes" id="UP001249760"/>
    </source>
</evidence>
<dbReference type="RefSeq" id="WP_394304928.1">
    <property type="nucleotide sequence ID" value="NZ_JASKMA010000010.1"/>
</dbReference>
<organism evidence="1 2">
    <name type="scientific">Streptomyces lusitanus</name>
    <dbReference type="NCBI Taxonomy" id="68232"/>
    <lineage>
        <taxon>Bacteria</taxon>
        <taxon>Bacillati</taxon>
        <taxon>Actinomycetota</taxon>
        <taxon>Actinomycetes</taxon>
        <taxon>Kitasatosporales</taxon>
        <taxon>Streptomycetaceae</taxon>
        <taxon>Streptomyces</taxon>
    </lineage>
</organism>
<sequence length="105" mass="11329">MARGAGETVVPRDVFDIEEDVYAGDFKVELSQGFSGRSAGRVKEYVVTPQLQEQCGKALKLIRGAVRKNSSYAAYLHESFGAVRGPPPWPVPSGTCCSARILPCP</sequence>
<dbReference type="Proteomes" id="UP001249760">
    <property type="component" value="Unassembled WGS sequence"/>
</dbReference>
<gene>
    <name evidence="1" type="ORF">QNO04_15545</name>
</gene>
<reference evidence="1 2" key="1">
    <citation type="submission" date="2023-05" db="EMBL/GenBank/DDBJ databases">
        <title>Streptomyces fuscus sp. nov., a brown-black pigment producing actinomyces isolated from dry sand of Sea duck farm.</title>
        <authorList>
            <person name="Xie J."/>
            <person name="Shen N."/>
        </authorList>
    </citation>
    <scope>NUCLEOTIDE SEQUENCE [LARGE SCALE GENOMIC DNA]</scope>
    <source>
        <strain evidence="1 2">CGMCC 4.1745</strain>
    </source>
</reference>
<dbReference type="EMBL" id="JASKMA010000010">
    <property type="protein sequence ID" value="MDT6984875.1"/>
    <property type="molecule type" value="Genomic_DNA"/>
</dbReference>
<proteinExistence type="predicted"/>
<comment type="caution">
    <text evidence="1">The sequence shown here is derived from an EMBL/GenBank/DDBJ whole genome shotgun (WGS) entry which is preliminary data.</text>
</comment>
<protein>
    <submittedName>
        <fullName evidence="1">Uncharacterized protein</fullName>
    </submittedName>
</protein>
<evidence type="ECO:0000313" key="1">
    <source>
        <dbReference type="EMBL" id="MDT6984875.1"/>
    </source>
</evidence>
<keyword evidence="2" id="KW-1185">Reference proteome</keyword>
<accession>A0ABU3JSE9</accession>